<comment type="caution">
    <text evidence="2">The sequence shown here is derived from an EMBL/GenBank/DDBJ whole genome shotgun (WGS) entry which is preliminary data.</text>
</comment>
<dbReference type="GeneID" id="64672078"/>
<evidence type="ECO:0000313" key="3">
    <source>
        <dbReference type="Proteomes" id="UP001195769"/>
    </source>
</evidence>
<name>A0AAD4DRP5_9AGAM</name>
<proteinExistence type="predicted"/>
<dbReference type="RefSeq" id="XP_041218311.1">
    <property type="nucleotide sequence ID" value="XM_041377780.1"/>
</dbReference>
<dbReference type="AlphaFoldDB" id="A0AAD4DRP5"/>
<keyword evidence="3" id="KW-1185">Reference proteome</keyword>
<evidence type="ECO:0000313" key="2">
    <source>
        <dbReference type="EMBL" id="KAG1891835.1"/>
    </source>
</evidence>
<dbReference type="Proteomes" id="UP001195769">
    <property type="component" value="Unassembled WGS sequence"/>
</dbReference>
<sequence>MPLTAASTLAPVHVSSPAPTPRKKTADDEDTLPVLIGYHKCSISLDSQNTEDKLEELCKKFVGEIDLPENMVNVLWTFLQASHPEWLVSKRSREDGRMGSKLRGILRYPPMSLRRLALEVRSRQRDWESL</sequence>
<organism evidence="2 3">
    <name type="scientific">Suillus fuscotomentosus</name>
    <dbReference type="NCBI Taxonomy" id="1912939"/>
    <lineage>
        <taxon>Eukaryota</taxon>
        <taxon>Fungi</taxon>
        <taxon>Dikarya</taxon>
        <taxon>Basidiomycota</taxon>
        <taxon>Agaricomycotina</taxon>
        <taxon>Agaricomycetes</taxon>
        <taxon>Agaricomycetidae</taxon>
        <taxon>Boletales</taxon>
        <taxon>Suillineae</taxon>
        <taxon>Suillaceae</taxon>
        <taxon>Suillus</taxon>
    </lineage>
</organism>
<feature type="region of interest" description="Disordered" evidence="1">
    <location>
        <begin position="1"/>
        <end position="29"/>
    </location>
</feature>
<reference evidence="2" key="1">
    <citation type="journal article" date="2020" name="New Phytol.">
        <title>Comparative genomics reveals dynamic genome evolution in host specialist ectomycorrhizal fungi.</title>
        <authorList>
            <person name="Lofgren L.A."/>
            <person name="Nguyen N.H."/>
            <person name="Vilgalys R."/>
            <person name="Ruytinx J."/>
            <person name="Liao H.L."/>
            <person name="Branco S."/>
            <person name="Kuo A."/>
            <person name="LaButti K."/>
            <person name="Lipzen A."/>
            <person name="Andreopoulos W."/>
            <person name="Pangilinan J."/>
            <person name="Riley R."/>
            <person name="Hundley H."/>
            <person name="Na H."/>
            <person name="Barry K."/>
            <person name="Grigoriev I.V."/>
            <person name="Stajich J.E."/>
            <person name="Kennedy P.G."/>
        </authorList>
    </citation>
    <scope>NUCLEOTIDE SEQUENCE</scope>
    <source>
        <strain evidence="2">FC203</strain>
    </source>
</reference>
<accession>A0AAD4DRP5</accession>
<gene>
    <name evidence="2" type="ORF">F5891DRAFT_986465</name>
</gene>
<evidence type="ECO:0000256" key="1">
    <source>
        <dbReference type="SAM" id="MobiDB-lite"/>
    </source>
</evidence>
<protein>
    <submittedName>
        <fullName evidence="2">Uncharacterized protein</fullName>
    </submittedName>
</protein>
<dbReference type="EMBL" id="JABBWK010000119">
    <property type="protein sequence ID" value="KAG1891835.1"/>
    <property type="molecule type" value="Genomic_DNA"/>
</dbReference>